<dbReference type="SUPFAM" id="SSF50998">
    <property type="entry name" value="Quinoprotein alcohol dehydrogenase-like"/>
    <property type="match status" value="1"/>
</dbReference>
<evidence type="ECO:0000313" key="5">
    <source>
        <dbReference type="EMBL" id="SVC16023.1"/>
    </source>
</evidence>
<dbReference type="GO" id="GO:0016491">
    <property type="term" value="F:oxidoreductase activity"/>
    <property type="evidence" value="ECO:0007669"/>
    <property type="project" value="UniProtKB-KW"/>
</dbReference>
<accession>A0A382JXR0</accession>
<dbReference type="InterPro" id="IPR002372">
    <property type="entry name" value="PQQ_rpt_dom"/>
</dbReference>
<dbReference type="InterPro" id="IPR018391">
    <property type="entry name" value="PQQ_b-propeller_rpt"/>
</dbReference>
<dbReference type="Pfam" id="PF01011">
    <property type="entry name" value="PQQ"/>
    <property type="match status" value="1"/>
</dbReference>
<evidence type="ECO:0000256" key="2">
    <source>
        <dbReference type="ARBA" id="ARBA00008156"/>
    </source>
</evidence>
<protein>
    <recommendedName>
        <fullName evidence="4">Pyrrolo-quinoline quinone repeat domain-containing protein</fullName>
    </recommendedName>
</protein>
<dbReference type="InterPro" id="IPR011047">
    <property type="entry name" value="Quinoprotein_ADH-like_sf"/>
</dbReference>
<comment type="similarity">
    <text evidence="2">Belongs to the bacterial PQQ dehydrogenase family.</text>
</comment>
<dbReference type="AlphaFoldDB" id="A0A382JXR0"/>
<sequence>MMFWFRVISVVFFLLPLIGLTQGASITPAPAFSKNELTKLPTSGWLTNGGDLYNRRYSPLTQINRGNVGELKGVWRTHLDGSGIGSKYSGEAQPIVYAGVLYIVTGADDVFAINVETGEKLWTYRAELDPNISTICCGWTSRGVGLGEGKVYLGRLDGQLVALDQQDGEVVWSVQAESWEEGYSITSAPLYYDGLVITGFAGAEYATRGRVKAYDADDGSLVWTFYTVPGPGELGHDSWPQDNEVWRFGGATVWQTPAVDPDLGLLYFSTANPGPDFNGAVRAGDNLFSASIVAVDVTTGKYNWHYQQIHHDLWDFDSANPVVLFDLELDGELRKAVAEVNKNGWVYILDRITGKPLIGIDE</sequence>
<organism evidence="5">
    <name type="scientific">marine metagenome</name>
    <dbReference type="NCBI Taxonomy" id="408172"/>
    <lineage>
        <taxon>unclassified sequences</taxon>
        <taxon>metagenomes</taxon>
        <taxon>ecological metagenomes</taxon>
    </lineage>
</organism>
<proteinExistence type="inferred from homology"/>
<evidence type="ECO:0000256" key="1">
    <source>
        <dbReference type="ARBA" id="ARBA00001931"/>
    </source>
</evidence>
<dbReference type="Gene3D" id="2.140.10.10">
    <property type="entry name" value="Quinoprotein alcohol dehydrogenase-like superfamily"/>
    <property type="match status" value="1"/>
</dbReference>
<dbReference type="PANTHER" id="PTHR32303">
    <property type="entry name" value="QUINOPROTEIN ALCOHOL DEHYDROGENASE (CYTOCHROME C)"/>
    <property type="match status" value="1"/>
</dbReference>
<evidence type="ECO:0000259" key="4">
    <source>
        <dbReference type="Pfam" id="PF01011"/>
    </source>
</evidence>
<dbReference type="EMBL" id="UINC01076654">
    <property type="protein sequence ID" value="SVC16023.1"/>
    <property type="molecule type" value="Genomic_DNA"/>
</dbReference>
<gene>
    <name evidence="5" type="ORF">METZ01_LOCUS268877</name>
</gene>
<feature type="non-terminal residue" evidence="5">
    <location>
        <position position="362"/>
    </location>
</feature>
<name>A0A382JXR0_9ZZZZ</name>
<keyword evidence="3" id="KW-0560">Oxidoreductase</keyword>
<reference evidence="5" key="1">
    <citation type="submission" date="2018-05" db="EMBL/GenBank/DDBJ databases">
        <authorList>
            <person name="Lanie J.A."/>
            <person name="Ng W.-L."/>
            <person name="Kazmierczak K.M."/>
            <person name="Andrzejewski T.M."/>
            <person name="Davidsen T.M."/>
            <person name="Wayne K.J."/>
            <person name="Tettelin H."/>
            <person name="Glass J.I."/>
            <person name="Rusch D."/>
            <person name="Podicherti R."/>
            <person name="Tsui H.-C.T."/>
            <person name="Winkler M.E."/>
        </authorList>
    </citation>
    <scope>NUCLEOTIDE SEQUENCE</scope>
</reference>
<dbReference type="SMART" id="SM00564">
    <property type="entry name" value="PQQ"/>
    <property type="match status" value="4"/>
</dbReference>
<evidence type="ECO:0000256" key="3">
    <source>
        <dbReference type="ARBA" id="ARBA00023002"/>
    </source>
</evidence>
<comment type="cofactor">
    <cofactor evidence="1">
        <name>pyrroloquinoline quinone</name>
        <dbReference type="ChEBI" id="CHEBI:58442"/>
    </cofactor>
</comment>
<feature type="domain" description="Pyrrolo-quinoline quinone repeat" evidence="4">
    <location>
        <begin position="45"/>
        <end position="362"/>
    </location>
</feature>